<evidence type="ECO:0000259" key="3">
    <source>
        <dbReference type="PROSITE" id="PS50102"/>
    </source>
</evidence>
<dbReference type="PROSITE" id="PS50102">
    <property type="entry name" value="RRM"/>
    <property type="match status" value="1"/>
</dbReference>
<sequence length="757" mass="84449">MGSVDKKFRVNFSEDGAALLRDRVSEKLKEFMGDYTDDVLVLFGRALSSEMEFSWKMELYKFVCGQNYVQFDLDWGFKWEAYMLMYFGDIDEYVIVLLRNGRDKEEARNELNVFLGDDSDSFVSWLWDHLATNLDMYVQPPETCTDEVARTNPTLIEQTGGNESHQLDSEPENVKPDNSSRGRHKREWKGVARDVNQPPPLRSSVVDNIRLEEKTHGKASRARRSPSPQPPQEQKRSRHDEQQHVKCLFFDHQILHALIFQQRDAVSQATSGAPRRLLQFAVRDAVRTLRPSGRVKEPSRKRLRSVVSASTEDTSLVDRPRRLQSIARVPNPMATVLKAVREAAEDVVKVKSSGSVFDRLGRDMDASLITEQVAEFRDHAVEDDEYEDFNEVQEQTHSNYPQRSKYCGHAGTTNMTGHEAGLTTGLMSDYEGYDDSSPVGHRVMDVSQTGTYLGSKGKDSLMSTYNVAKDQDQSVSAANTSRKIVNISVNVNTWRPPHYQESRDTVMDNLKSVQDNEADAGSFGAQLMKEISNPVSVSNGNVKPAGDIQQEPQKPPSSASDEVVFDDSAGSYTAGRPLEDADSRTIFVSNVHFAATKDSLSRHFNKFGEVLKVVIVTDAATGQPTGSAYVEFMRKEAADNALSLDGTSFMSRIVKVLKRSSSNQEASPVMTWPRIARGSSYAVGRFARTPFPRGNPIFRPRLYVKPGARSLQWKRDAQGSPAESSAAFSGSSVVSPSARSLTYVRTEPKPDGNSGTT</sequence>
<dbReference type="SMART" id="SM00360">
    <property type="entry name" value="RRM"/>
    <property type="match status" value="1"/>
</dbReference>
<accession>A0A8X8AJL1</accession>
<dbReference type="EMBL" id="JAAWWB010000002">
    <property type="protein sequence ID" value="KAG6789524.1"/>
    <property type="molecule type" value="Genomic_DNA"/>
</dbReference>
<evidence type="ECO:0000256" key="1">
    <source>
        <dbReference type="PROSITE-ProRule" id="PRU00176"/>
    </source>
</evidence>
<dbReference type="PANTHER" id="PTHR14738:SF32">
    <property type="entry name" value="RNA BINDING (RRM_RBD_RNP MOTIFS) FAMILY PROTEIN"/>
    <property type="match status" value="1"/>
</dbReference>
<feature type="compositionally biased region" description="Low complexity" evidence="2">
    <location>
        <begin position="719"/>
        <end position="740"/>
    </location>
</feature>
<comment type="caution">
    <text evidence="4">The sequence shown here is derived from an EMBL/GenBank/DDBJ whole genome shotgun (WGS) entry which is preliminary data.</text>
</comment>
<proteinExistence type="predicted"/>
<gene>
    <name evidence="4" type="ORF">POTOM_005627</name>
</gene>
<dbReference type="GO" id="GO:0005737">
    <property type="term" value="C:cytoplasm"/>
    <property type="evidence" value="ECO:0007669"/>
    <property type="project" value="TreeGrafter"/>
</dbReference>
<feature type="compositionally biased region" description="Basic and acidic residues" evidence="2">
    <location>
        <begin position="165"/>
        <end position="180"/>
    </location>
</feature>
<dbReference type="OrthoDB" id="4726at2759"/>
<feature type="domain" description="RRM" evidence="3">
    <location>
        <begin position="584"/>
        <end position="661"/>
    </location>
</feature>
<dbReference type="Proteomes" id="UP000886885">
    <property type="component" value="Chromosome 1D"/>
</dbReference>
<feature type="compositionally biased region" description="Polar residues" evidence="2">
    <location>
        <begin position="550"/>
        <end position="560"/>
    </location>
</feature>
<organism evidence="4 5">
    <name type="scientific">Populus tomentosa</name>
    <name type="common">Chinese white poplar</name>
    <dbReference type="NCBI Taxonomy" id="118781"/>
    <lineage>
        <taxon>Eukaryota</taxon>
        <taxon>Viridiplantae</taxon>
        <taxon>Streptophyta</taxon>
        <taxon>Embryophyta</taxon>
        <taxon>Tracheophyta</taxon>
        <taxon>Spermatophyta</taxon>
        <taxon>Magnoliopsida</taxon>
        <taxon>eudicotyledons</taxon>
        <taxon>Gunneridae</taxon>
        <taxon>Pentapetalae</taxon>
        <taxon>rosids</taxon>
        <taxon>fabids</taxon>
        <taxon>Malpighiales</taxon>
        <taxon>Salicaceae</taxon>
        <taxon>Saliceae</taxon>
        <taxon>Populus</taxon>
    </lineage>
</organism>
<evidence type="ECO:0000313" key="4">
    <source>
        <dbReference type="EMBL" id="KAG6789524.1"/>
    </source>
</evidence>
<evidence type="ECO:0000256" key="2">
    <source>
        <dbReference type="SAM" id="MobiDB-lite"/>
    </source>
</evidence>
<evidence type="ECO:0000313" key="5">
    <source>
        <dbReference type="Proteomes" id="UP000886885"/>
    </source>
</evidence>
<feature type="region of interest" description="Disordered" evidence="2">
    <location>
        <begin position="157"/>
        <end position="241"/>
    </location>
</feature>
<dbReference type="AlphaFoldDB" id="A0A8X8AJL1"/>
<dbReference type="GO" id="GO:0005634">
    <property type="term" value="C:nucleus"/>
    <property type="evidence" value="ECO:0007669"/>
    <property type="project" value="TreeGrafter"/>
</dbReference>
<dbReference type="GO" id="GO:0043488">
    <property type="term" value="P:regulation of mRNA stability"/>
    <property type="evidence" value="ECO:0007669"/>
    <property type="project" value="InterPro"/>
</dbReference>
<dbReference type="InterPro" id="IPR040366">
    <property type="entry name" value="Nab2/ZC3H14"/>
</dbReference>
<dbReference type="Pfam" id="PF00076">
    <property type="entry name" value="RRM_1"/>
    <property type="match status" value="1"/>
</dbReference>
<name>A0A8X8AJL1_POPTO</name>
<dbReference type="PANTHER" id="PTHR14738">
    <property type="entry name" value="ZINC FINGER CCCH DOMAIN-CONTAINING PROTEIN 14"/>
    <property type="match status" value="1"/>
</dbReference>
<feature type="region of interest" description="Disordered" evidence="2">
    <location>
        <begin position="714"/>
        <end position="757"/>
    </location>
</feature>
<keyword evidence="5" id="KW-1185">Reference proteome</keyword>
<feature type="region of interest" description="Disordered" evidence="2">
    <location>
        <begin position="535"/>
        <end position="564"/>
    </location>
</feature>
<dbReference type="InterPro" id="IPR000504">
    <property type="entry name" value="RRM_dom"/>
</dbReference>
<reference evidence="4" key="1">
    <citation type="journal article" date="2020" name="bioRxiv">
        <title>Hybrid origin of Populus tomentosa Carr. identified through genome sequencing and phylogenomic analysis.</title>
        <authorList>
            <person name="An X."/>
            <person name="Gao K."/>
            <person name="Chen Z."/>
            <person name="Li J."/>
            <person name="Yang X."/>
            <person name="Yang X."/>
            <person name="Zhou J."/>
            <person name="Guo T."/>
            <person name="Zhao T."/>
            <person name="Huang S."/>
            <person name="Miao D."/>
            <person name="Khan W.U."/>
            <person name="Rao P."/>
            <person name="Ye M."/>
            <person name="Lei B."/>
            <person name="Liao W."/>
            <person name="Wang J."/>
            <person name="Ji L."/>
            <person name="Li Y."/>
            <person name="Guo B."/>
            <person name="Mustafa N.S."/>
            <person name="Li S."/>
            <person name="Yun Q."/>
            <person name="Keller S.R."/>
            <person name="Mao J."/>
            <person name="Zhang R."/>
            <person name="Strauss S.H."/>
        </authorList>
    </citation>
    <scope>NUCLEOTIDE SEQUENCE</scope>
    <source>
        <strain evidence="4">GM15</strain>
        <tissue evidence="4">Leaf</tissue>
    </source>
</reference>
<dbReference type="GO" id="GO:0008143">
    <property type="term" value="F:poly(A) binding"/>
    <property type="evidence" value="ECO:0007669"/>
    <property type="project" value="InterPro"/>
</dbReference>
<protein>
    <recommendedName>
        <fullName evidence="3">RRM domain-containing protein</fullName>
    </recommendedName>
</protein>
<keyword evidence="1" id="KW-0694">RNA-binding</keyword>